<gene>
    <name evidence="1" type="ORF">Adt_20337</name>
</gene>
<protein>
    <submittedName>
        <fullName evidence="1">Reverse transcriptase Ty1/copia-type domain-containing protein</fullName>
    </submittedName>
</protein>
<dbReference type="Proteomes" id="UP001604336">
    <property type="component" value="Unassembled WGS sequence"/>
</dbReference>
<proteinExistence type="predicted"/>
<dbReference type="EMBL" id="JBFOLK010000006">
    <property type="protein sequence ID" value="KAL2504716.1"/>
    <property type="molecule type" value="Genomic_DNA"/>
</dbReference>
<name>A0ABD1SWB0_9LAMI</name>
<keyword evidence="1" id="KW-0808">Transferase</keyword>
<keyword evidence="1" id="KW-0548">Nucleotidyltransferase</keyword>
<accession>A0ABD1SWB0</accession>
<reference evidence="2" key="1">
    <citation type="submission" date="2024-07" db="EMBL/GenBank/DDBJ databases">
        <title>Two chromosome-level genome assemblies of Korean endemic species Abeliophyllum distichum and Forsythia ovata (Oleaceae).</title>
        <authorList>
            <person name="Jang H."/>
        </authorList>
    </citation>
    <scope>NUCLEOTIDE SEQUENCE [LARGE SCALE GENOMIC DNA]</scope>
</reference>
<keyword evidence="1" id="KW-0695">RNA-directed DNA polymerase</keyword>
<evidence type="ECO:0000313" key="2">
    <source>
        <dbReference type="Proteomes" id="UP001604336"/>
    </source>
</evidence>
<comment type="caution">
    <text evidence="1">The sequence shown here is derived from an EMBL/GenBank/DDBJ whole genome shotgun (WGS) entry which is preliminary data.</text>
</comment>
<dbReference type="GO" id="GO:0003964">
    <property type="term" value="F:RNA-directed DNA polymerase activity"/>
    <property type="evidence" value="ECO:0007669"/>
    <property type="project" value="UniProtKB-KW"/>
</dbReference>
<dbReference type="AlphaFoldDB" id="A0ABD1SWB0"/>
<evidence type="ECO:0000313" key="1">
    <source>
        <dbReference type="EMBL" id="KAL2504716.1"/>
    </source>
</evidence>
<keyword evidence="2" id="KW-1185">Reference proteome</keyword>
<organism evidence="1 2">
    <name type="scientific">Abeliophyllum distichum</name>
    <dbReference type="NCBI Taxonomy" id="126358"/>
    <lineage>
        <taxon>Eukaryota</taxon>
        <taxon>Viridiplantae</taxon>
        <taxon>Streptophyta</taxon>
        <taxon>Embryophyta</taxon>
        <taxon>Tracheophyta</taxon>
        <taxon>Spermatophyta</taxon>
        <taxon>Magnoliopsida</taxon>
        <taxon>eudicotyledons</taxon>
        <taxon>Gunneridae</taxon>
        <taxon>Pentapetalae</taxon>
        <taxon>asterids</taxon>
        <taxon>lamiids</taxon>
        <taxon>Lamiales</taxon>
        <taxon>Oleaceae</taxon>
        <taxon>Forsythieae</taxon>
        <taxon>Abeliophyllum</taxon>
    </lineage>
</organism>
<sequence>MVEPVFDEIQIGNGEPSAPEDTPVLRKSSVVIRHPRRYDLLITNDALLIEEYEPTTYLKSKSNVDSKRWQKAMEFEMNSTYENKVWTLIDPPEGVKLIGYK</sequence>